<feature type="transmembrane region" description="Helical" evidence="1">
    <location>
        <begin position="123"/>
        <end position="145"/>
    </location>
</feature>
<gene>
    <name evidence="3" type="ORF">LZ480_04705</name>
</gene>
<feature type="transmembrane region" description="Helical" evidence="1">
    <location>
        <begin position="40"/>
        <end position="58"/>
    </location>
</feature>
<accession>A0ABS9UA28</accession>
<organism evidence="3 4">
    <name type="scientific">Solibacillus palustris</name>
    <dbReference type="NCBI Taxonomy" id="2908203"/>
    <lineage>
        <taxon>Bacteria</taxon>
        <taxon>Bacillati</taxon>
        <taxon>Bacillota</taxon>
        <taxon>Bacilli</taxon>
        <taxon>Bacillales</taxon>
        <taxon>Caryophanaceae</taxon>
        <taxon>Solibacillus</taxon>
    </lineage>
</organism>
<proteinExistence type="predicted"/>
<keyword evidence="1" id="KW-0812">Transmembrane</keyword>
<dbReference type="Proteomes" id="UP001316087">
    <property type="component" value="Unassembled WGS sequence"/>
</dbReference>
<dbReference type="EMBL" id="JAKZFC010000001">
    <property type="protein sequence ID" value="MCH7321185.1"/>
    <property type="molecule type" value="Genomic_DNA"/>
</dbReference>
<evidence type="ECO:0000313" key="4">
    <source>
        <dbReference type="Proteomes" id="UP001316087"/>
    </source>
</evidence>
<dbReference type="Pfam" id="PF07331">
    <property type="entry name" value="TctB"/>
    <property type="match status" value="1"/>
</dbReference>
<dbReference type="RefSeq" id="WP_241368219.1">
    <property type="nucleotide sequence ID" value="NZ_JAKZFC010000001.1"/>
</dbReference>
<evidence type="ECO:0000313" key="3">
    <source>
        <dbReference type="EMBL" id="MCH7321185.1"/>
    </source>
</evidence>
<feature type="transmembrane region" description="Helical" evidence="1">
    <location>
        <begin position="84"/>
        <end position="117"/>
    </location>
</feature>
<keyword evidence="1" id="KW-1133">Transmembrane helix</keyword>
<evidence type="ECO:0000256" key="1">
    <source>
        <dbReference type="SAM" id="Phobius"/>
    </source>
</evidence>
<dbReference type="InterPro" id="IPR009936">
    <property type="entry name" value="DUF1468"/>
</dbReference>
<protein>
    <submittedName>
        <fullName evidence="3">Tripartite tricarboxylate transporter TctB family protein</fullName>
    </submittedName>
</protein>
<feature type="domain" description="DUF1468" evidence="2">
    <location>
        <begin position="8"/>
        <end position="150"/>
    </location>
</feature>
<keyword evidence="1" id="KW-0472">Membrane</keyword>
<evidence type="ECO:0000259" key="2">
    <source>
        <dbReference type="Pfam" id="PF07331"/>
    </source>
</evidence>
<name>A0ABS9UA28_9BACL</name>
<keyword evidence="4" id="KW-1185">Reference proteome</keyword>
<comment type="caution">
    <text evidence="3">The sequence shown here is derived from an EMBL/GenBank/DDBJ whole genome shotgun (WGS) entry which is preliminary data.</text>
</comment>
<sequence>MNLKFDQIASIVFLAIGILVVVESQKISSSAYGSTIGPSTFPMGLGILLIGLSVLLFIETIQNKKTYKIVEEHEDFKSPNYKRFVIIFLSALGYVLLLDVLGYLITTFVFLVIGFQALERGKILTSIIIAAVFSSVIYFGFVNVLGGSLPGLPF</sequence>
<reference evidence="3 4" key="1">
    <citation type="submission" date="2022-03" db="EMBL/GenBank/DDBJ databases">
        <authorList>
            <person name="Jo J.-H."/>
            <person name="Im W.-T."/>
        </authorList>
    </citation>
    <scope>NUCLEOTIDE SEQUENCE [LARGE SCALE GENOMIC DNA]</scope>
    <source>
        <strain evidence="3 4">MA9</strain>
    </source>
</reference>